<protein>
    <submittedName>
        <fullName evidence="1">Uncharacterized protein</fullName>
    </submittedName>
</protein>
<evidence type="ECO:0000313" key="1">
    <source>
        <dbReference type="EMBL" id="MPM38407.1"/>
    </source>
</evidence>
<organism evidence="1">
    <name type="scientific">bioreactor metagenome</name>
    <dbReference type="NCBI Taxonomy" id="1076179"/>
    <lineage>
        <taxon>unclassified sequences</taxon>
        <taxon>metagenomes</taxon>
        <taxon>ecological metagenomes</taxon>
    </lineage>
</organism>
<accession>A0A644ZCJ6</accession>
<proteinExistence type="predicted"/>
<dbReference type="EMBL" id="VSSQ01008274">
    <property type="protein sequence ID" value="MPM38407.1"/>
    <property type="molecule type" value="Genomic_DNA"/>
</dbReference>
<gene>
    <name evidence="1" type="ORF">SDC9_85036</name>
</gene>
<reference evidence="1" key="1">
    <citation type="submission" date="2019-08" db="EMBL/GenBank/DDBJ databases">
        <authorList>
            <person name="Kucharzyk K."/>
            <person name="Murdoch R.W."/>
            <person name="Higgins S."/>
            <person name="Loffler F."/>
        </authorList>
    </citation>
    <scope>NUCLEOTIDE SEQUENCE</scope>
</reference>
<sequence length="84" mass="9617">MSALDVLRVMQTKKWTPAVGSDTLPIPNADLKRFYEQGLSEFITGKRSLTRDNWNKWIDEFKSLGGQDWNDKGVAFAKENNLLN</sequence>
<dbReference type="AlphaFoldDB" id="A0A644ZCJ6"/>
<comment type="caution">
    <text evidence="1">The sequence shown here is derived from an EMBL/GenBank/DDBJ whole genome shotgun (WGS) entry which is preliminary data.</text>
</comment>
<name>A0A644ZCJ6_9ZZZZ</name>